<organism evidence="1">
    <name type="scientific">bioreactor metagenome</name>
    <dbReference type="NCBI Taxonomy" id="1076179"/>
    <lineage>
        <taxon>unclassified sequences</taxon>
        <taxon>metagenomes</taxon>
        <taxon>ecological metagenomes</taxon>
    </lineage>
</organism>
<name>A0A645FS73_9ZZZZ</name>
<accession>A0A645FS73</accession>
<dbReference type="EMBL" id="VSSQ01064404">
    <property type="protein sequence ID" value="MPN17308.1"/>
    <property type="molecule type" value="Genomic_DNA"/>
</dbReference>
<dbReference type="AlphaFoldDB" id="A0A645FS73"/>
<sequence>MLIAAGERLDQRADRRGFYADLIDIFSGCAGDGAPVDKRTLCELLQRRQNGVVTDGEAKAETVLFAILGKVTDAGLDRIDGIVDFHGLTLD</sequence>
<comment type="caution">
    <text evidence="1">The sequence shown here is derived from an EMBL/GenBank/DDBJ whole genome shotgun (WGS) entry which is preliminary data.</text>
</comment>
<reference evidence="1" key="1">
    <citation type="submission" date="2019-08" db="EMBL/GenBank/DDBJ databases">
        <authorList>
            <person name="Kucharzyk K."/>
            <person name="Murdoch R.W."/>
            <person name="Higgins S."/>
            <person name="Loffler F."/>
        </authorList>
    </citation>
    <scope>NUCLEOTIDE SEQUENCE</scope>
</reference>
<gene>
    <name evidence="1" type="ORF">SDC9_164661</name>
</gene>
<evidence type="ECO:0000313" key="1">
    <source>
        <dbReference type="EMBL" id="MPN17308.1"/>
    </source>
</evidence>
<protein>
    <submittedName>
        <fullName evidence="1">Uncharacterized protein</fullName>
    </submittedName>
</protein>
<proteinExistence type="predicted"/>